<evidence type="ECO:0000313" key="12">
    <source>
        <dbReference type="Proteomes" id="UP000678499"/>
    </source>
</evidence>
<evidence type="ECO:0000256" key="4">
    <source>
        <dbReference type="ARBA" id="ARBA00022792"/>
    </source>
</evidence>
<proteinExistence type="inferred from homology"/>
<evidence type="ECO:0000256" key="2">
    <source>
        <dbReference type="ARBA" id="ARBA00008444"/>
    </source>
</evidence>
<dbReference type="PANTHER" id="PTHR14110">
    <property type="entry name" value="MITOCHONDRIAL IMPORT INNER MEMBRANE TRANSLOCASE SUBUNIT TIM22"/>
    <property type="match status" value="1"/>
</dbReference>
<keyword evidence="7" id="KW-0472">Membrane</keyword>
<dbReference type="EMBL" id="OA887633">
    <property type="protein sequence ID" value="CAD7283537.1"/>
    <property type="molecule type" value="Genomic_DNA"/>
</dbReference>
<keyword evidence="9" id="KW-0653">Protein transport</keyword>
<evidence type="ECO:0000256" key="9">
    <source>
        <dbReference type="RuleBase" id="RU367038"/>
    </source>
</evidence>
<dbReference type="InterPro" id="IPR039175">
    <property type="entry name" value="TIM22"/>
</dbReference>
<dbReference type="Pfam" id="PF02466">
    <property type="entry name" value="Tim17"/>
    <property type="match status" value="1"/>
</dbReference>
<name>A0A7R9C005_9CRUS</name>
<evidence type="ECO:0000256" key="7">
    <source>
        <dbReference type="ARBA" id="ARBA00023136"/>
    </source>
</evidence>
<dbReference type="GO" id="GO:0030943">
    <property type="term" value="F:mitochondrion targeting sequence binding"/>
    <property type="evidence" value="ECO:0007669"/>
    <property type="project" value="TreeGrafter"/>
</dbReference>
<dbReference type="OrthoDB" id="75343at2759"/>
<evidence type="ECO:0000256" key="3">
    <source>
        <dbReference type="ARBA" id="ARBA00022692"/>
    </source>
</evidence>
<sequence>MDSTVKGTGPFGLPGPPKRSERRIKGKPNGPGGFASLAAQVGEEILRYTMDWKNHYRENIIIPKLMGPVMIKSKEEKMIEAAFESCAFKSITACVVGYGLGAGLGLFSASLNPTITPDFGHQSARQVLQDMKVTTLSYAKNFAMIGMVFSAVECTIES</sequence>
<comment type="similarity">
    <text evidence="2 9">Belongs to the Tim17/Tim22/Tim23 family.</text>
</comment>
<evidence type="ECO:0000256" key="5">
    <source>
        <dbReference type="ARBA" id="ARBA00022989"/>
    </source>
</evidence>
<evidence type="ECO:0000313" key="11">
    <source>
        <dbReference type="EMBL" id="CAD7283537.1"/>
    </source>
</evidence>
<keyword evidence="3" id="KW-0812">Transmembrane</keyword>
<accession>A0A7R9C005</accession>
<feature type="region of interest" description="Disordered" evidence="10">
    <location>
        <begin position="1"/>
        <end position="33"/>
    </location>
</feature>
<comment type="subunit">
    <text evidence="9">Component of the TIM22 complex.</text>
</comment>
<keyword evidence="6 9" id="KW-0496">Mitochondrion</keyword>
<dbReference type="PANTHER" id="PTHR14110:SF0">
    <property type="entry name" value="MITOCHONDRIAL IMPORT INNER MEMBRANE TRANSLOCASE SUBUNIT TIM22"/>
    <property type="match status" value="1"/>
</dbReference>
<protein>
    <recommendedName>
        <fullName evidence="9">Mitochondrial import inner membrane translocase subunit TIM22</fullName>
    </recommendedName>
</protein>
<dbReference type="GO" id="GO:0045039">
    <property type="term" value="P:protein insertion into mitochondrial inner membrane"/>
    <property type="evidence" value="ECO:0007669"/>
    <property type="project" value="UniProtKB-UniRule"/>
</dbReference>
<evidence type="ECO:0000256" key="1">
    <source>
        <dbReference type="ARBA" id="ARBA00004448"/>
    </source>
</evidence>
<comment type="function">
    <text evidence="8 9">Essential core component of the TIM22 complex, a complex that mediates the import and insertion of multi-pass transmembrane proteins into the mitochondrial inner membrane. In the TIM22 complex, it constitutes the voltage-activated and signal-gated channel. Forms a twin-pore translocase that uses the membrane potential as external driving force in 2 voltage-dependent steps.</text>
</comment>
<gene>
    <name evidence="11" type="ORF">NMOB1V02_LOCUS11152</name>
</gene>
<evidence type="ECO:0000256" key="10">
    <source>
        <dbReference type="SAM" id="MobiDB-lite"/>
    </source>
</evidence>
<keyword evidence="5" id="KW-1133">Transmembrane helix</keyword>
<dbReference type="GO" id="GO:0042721">
    <property type="term" value="C:TIM22 mitochondrial import inner membrane insertion complex"/>
    <property type="evidence" value="ECO:0007669"/>
    <property type="project" value="UniProtKB-UniRule"/>
</dbReference>
<keyword evidence="9" id="KW-0811">Translocation</keyword>
<keyword evidence="9" id="KW-0813">Transport</keyword>
<dbReference type="EMBL" id="CAJPEX010005596">
    <property type="protein sequence ID" value="CAG0923689.1"/>
    <property type="molecule type" value="Genomic_DNA"/>
</dbReference>
<evidence type="ECO:0000256" key="6">
    <source>
        <dbReference type="ARBA" id="ARBA00023128"/>
    </source>
</evidence>
<keyword evidence="4 9" id="KW-0999">Mitochondrion inner membrane</keyword>
<evidence type="ECO:0000256" key="8">
    <source>
        <dbReference type="ARBA" id="ARBA00024713"/>
    </source>
</evidence>
<dbReference type="Proteomes" id="UP000678499">
    <property type="component" value="Unassembled WGS sequence"/>
</dbReference>
<keyword evidence="12" id="KW-1185">Reference proteome</keyword>
<reference evidence="11" key="1">
    <citation type="submission" date="2020-11" db="EMBL/GenBank/DDBJ databases">
        <authorList>
            <person name="Tran Van P."/>
        </authorList>
    </citation>
    <scope>NUCLEOTIDE SEQUENCE</scope>
</reference>
<dbReference type="AlphaFoldDB" id="A0A7R9C005"/>
<dbReference type="GO" id="GO:0008320">
    <property type="term" value="F:protein transmembrane transporter activity"/>
    <property type="evidence" value="ECO:0007669"/>
    <property type="project" value="UniProtKB-UniRule"/>
</dbReference>
<organism evidence="11">
    <name type="scientific">Notodromas monacha</name>
    <dbReference type="NCBI Taxonomy" id="399045"/>
    <lineage>
        <taxon>Eukaryota</taxon>
        <taxon>Metazoa</taxon>
        <taxon>Ecdysozoa</taxon>
        <taxon>Arthropoda</taxon>
        <taxon>Crustacea</taxon>
        <taxon>Oligostraca</taxon>
        <taxon>Ostracoda</taxon>
        <taxon>Podocopa</taxon>
        <taxon>Podocopida</taxon>
        <taxon>Cypridocopina</taxon>
        <taxon>Cypridoidea</taxon>
        <taxon>Cyprididae</taxon>
        <taxon>Notodromas</taxon>
    </lineage>
</organism>
<feature type="non-terminal residue" evidence="11">
    <location>
        <position position="1"/>
    </location>
</feature>
<comment type="subcellular location">
    <subcellularLocation>
        <location evidence="1 9">Mitochondrion inner membrane</location>
        <topology evidence="1 9">Multi-pass membrane protein</topology>
    </subcellularLocation>
</comment>